<dbReference type="Proteomes" id="UP001057452">
    <property type="component" value="Chromosome 7"/>
</dbReference>
<proteinExistence type="predicted"/>
<dbReference type="EMBL" id="CM043791">
    <property type="protein sequence ID" value="KAI4824223.1"/>
    <property type="molecule type" value="Genomic_DNA"/>
</dbReference>
<organism evidence="1 2">
    <name type="scientific">Chaenocephalus aceratus</name>
    <name type="common">Blackfin icefish</name>
    <name type="synonym">Chaenichthys aceratus</name>
    <dbReference type="NCBI Taxonomy" id="36190"/>
    <lineage>
        <taxon>Eukaryota</taxon>
        <taxon>Metazoa</taxon>
        <taxon>Chordata</taxon>
        <taxon>Craniata</taxon>
        <taxon>Vertebrata</taxon>
        <taxon>Euteleostomi</taxon>
        <taxon>Actinopterygii</taxon>
        <taxon>Neopterygii</taxon>
        <taxon>Teleostei</taxon>
        <taxon>Neoteleostei</taxon>
        <taxon>Acanthomorphata</taxon>
        <taxon>Eupercaria</taxon>
        <taxon>Perciformes</taxon>
        <taxon>Notothenioidei</taxon>
        <taxon>Channichthyidae</taxon>
        <taxon>Chaenocephalus</taxon>
    </lineage>
</organism>
<gene>
    <name evidence="1" type="ORF">KUCAC02_012749</name>
</gene>
<keyword evidence="2" id="KW-1185">Reference proteome</keyword>
<evidence type="ECO:0000313" key="1">
    <source>
        <dbReference type="EMBL" id="KAI4824223.1"/>
    </source>
</evidence>
<name>A0ACB9XBK7_CHAAC</name>
<sequence length="133" mass="14261">MFEIEHIIIRPKSLKSFQFFSLNKTFSFRDLQLDGWRSSGGVTSVERCPPSIDRSPHPLSGSSSPQCCPLTAGPVNPPPKQQGPPSTAGRSRHHPPHPQVMGETGGGKRRDWSAQQRAGGGQEEGFSAEGGGA</sequence>
<accession>A0ACB9XBK7</accession>
<reference evidence="1" key="1">
    <citation type="submission" date="2022-05" db="EMBL/GenBank/DDBJ databases">
        <title>Chromosome-level genome of Chaenocephalus aceratus.</title>
        <authorList>
            <person name="Park H."/>
        </authorList>
    </citation>
    <scope>NUCLEOTIDE SEQUENCE</scope>
    <source>
        <strain evidence="1">KU_202001</strain>
    </source>
</reference>
<evidence type="ECO:0000313" key="2">
    <source>
        <dbReference type="Proteomes" id="UP001057452"/>
    </source>
</evidence>
<comment type="caution">
    <text evidence="1">The sequence shown here is derived from an EMBL/GenBank/DDBJ whole genome shotgun (WGS) entry which is preliminary data.</text>
</comment>
<protein>
    <submittedName>
        <fullName evidence="1">Uncharacterized protein</fullName>
    </submittedName>
</protein>